<reference evidence="1" key="1">
    <citation type="journal article" date="2020" name="Cell">
        <title>Large-Scale Comparative Analyses of Tick Genomes Elucidate Their Genetic Diversity and Vector Capacities.</title>
        <authorList>
            <consortium name="Tick Genome and Microbiome Consortium (TIGMIC)"/>
            <person name="Jia N."/>
            <person name="Wang J."/>
            <person name="Shi W."/>
            <person name="Du L."/>
            <person name="Sun Y."/>
            <person name="Zhan W."/>
            <person name="Jiang J.F."/>
            <person name="Wang Q."/>
            <person name="Zhang B."/>
            <person name="Ji P."/>
            <person name="Bell-Sakyi L."/>
            <person name="Cui X.M."/>
            <person name="Yuan T.T."/>
            <person name="Jiang B.G."/>
            <person name="Yang W.F."/>
            <person name="Lam T.T."/>
            <person name="Chang Q.C."/>
            <person name="Ding S.J."/>
            <person name="Wang X.J."/>
            <person name="Zhu J.G."/>
            <person name="Ruan X.D."/>
            <person name="Zhao L."/>
            <person name="Wei J.T."/>
            <person name="Ye R.Z."/>
            <person name="Que T.C."/>
            <person name="Du C.H."/>
            <person name="Zhou Y.H."/>
            <person name="Cheng J.X."/>
            <person name="Dai P.F."/>
            <person name="Guo W.B."/>
            <person name="Han X.H."/>
            <person name="Huang E.J."/>
            <person name="Li L.F."/>
            <person name="Wei W."/>
            <person name="Gao Y.C."/>
            <person name="Liu J.Z."/>
            <person name="Shao H.Z."/>
            <person name="Wang X."/>
            <person name="Wang C.C."/>
            <person name="Yang T.C."/>
            <person name="Huo Q.B."/>
            <person name="Li W."/>
            <person name="Chen H.Y."/>
            <person name="Chen S.E."/>
            <person name="Zhou L.G."/>
            <person name="Ni X.B."/>
            <person name="Tian J.H."/>
            <person name="Sheng Y."/>
            <person name="Liu T."/>
            <person name="Pan Y.S."/>
            <person name="Xia L.Y."/>
            <person name="Li J."/>
            <person name="Zhao F."/>
            <person name="Cao W.C."/>
        </authorList>
    </citation>
    <scope>NUCLEOTIDE SEQUENCE</scope>
    <source>
        <strain evidence="1">Rsan-2018</strain>
    </source>
</reference>
<protein>
    <submittedName>
        <fullName evidence="1">Uncharacterized protein</fullName>
    </submittedName>
</protein>
<proteinExistence type="predicted"/>
<dbReference type="AlphaFoldDB" id="A0A9D4QH99"/>
<gene>
    <name evidence="1" type="ORF">HPB52_004687</name>
</gene>
<evidence type="ECO:0000313" key="1">
    <source>
        <dbReference type="EMBL" id="KAH7982416.1"/>
    </source>
</evidence>
<organism evidence="1 2">
    <name type="scientific">Rhipicephalus sanguineus</name>
    <name type="common">Brown dog tick</name>
    <name type="synonym">Ixodes sanguineus</name>
    <dbReference type="NCBI Taxonomy" id="34632"/>
    <lineage>
        <taxon>Eukaryota</taxon>
        <taxon>Metazoa</taxon>
        <taxon>Ecdysozoa</taxon>
        <taxon>Arthropoda</taxon>
        <taxon>Chelicerata</taxon>
        <taxon>Arachnida</taxon>
        <taxon>Acari</taxon>
        <taxon>Parasitiformes</taxon>
        <taxon>Ixodida</taxon>
        <taxon>Ixodoidea</taxon>
        <taxon>Ixodidae</taxon>
        <taxon>Rhipicephalinae</taxon>
        <taxon>Rhipicephalus</taxon>
        <taxon>Rhipicephalus</taxon>
    </lineage>
</organism>
<evidence type="ECO:0000313" key="2">
    <source>
        <dbReference type="Proteomes" id="UP000821837"/>
    </source>
</evidence>
<dbReference type="EMBL" id="JABSTV010001245">
    <property type="protein sequence ID" value="KAH7982416.1"/>
    <property type="molecule type" value="Genomic_DNA"/>
</dbReference>
<keyword evidence="2" id="KW-1185">Reference proteome</keyword>
<reference evidence="1" key="2">
    <citation type="submission" date="2021-09" db="EMBL/GenBank/DDBJ databases">
        <authorList>
            <person name="Jia N."/>
            <person name="Wang J."/>
            <person name="Shi W."/>
            <person name="Du L."/>
            <person name="Sun Y."/>
            <person name="Zhan W."/>
            <person name="Jiang J."/>
            <person name="Wang Q."/>
            <person name="Zhang B."/>
            <person name="Ji P."/>
            <person name="Sakyi L.B."/>
            <person name="Cui X."/>
            <person name="Yuan T."/>
            <person name="Jiang B."/>
            <person name="Yang W."/>
            <person name="Lam T.T.-Y."/>
            <person name="Chang Q."/>
            <person name="Ding S."/>
            <person name="Wang X."/>
            <person name="Zhu J."/>
            <person name="Ruan X."/>
            <person name="Zhao L."/>
            <person name="Wei J."/>
            <person name="Que T."/>
            <person name="Du C."/>
            <person name="Cheng J."/>
            <person name="Dai P."/>
            <person name="Han X."/>
            <person name="Huang E."/>
            <person name="Gao Y."/>
            <person name="Liu J."/>
            <person name="Shao H."/>
            <person name="Ye R."/>
            <person name="Li L."/>
            <person name="Wei W."/>
            <person name="Wang X."/>
            <person name="Wang C."/>
            <person name="Huo Q."/>
            <person name="Li W."/>
            <person name="Guo W."/>
            <person name="Chen H."/>
            <person name="Chen S."/>
            <person name="Zhou L."/>
            <person name="Zhou L."/>
            <person name="Ni X."/>
            <person name="Tian J."/>
            <person name="Zhou Y."/>
            <person name="Sheng Y."/>
            <person name="Liu T."/>
            <person name="Pan Y."/>
            <person name="Xia L."/>
            <person name="Li J."/>
            <person name="Zhao F."/>
            <person name="Cao W."/>
        </authorList>
    </citation>
    <scope>NUCLEOTIDE SEQUENCE</scope>
    <source>
        <strain evidence="1">Rsan-2018</strain>
        <tissue evidence="1">Larvae</tissue>
    </source>
</reference>
<name>A0A9D4QH99_RHISA</name>
<dbReference type="Proteomes" id="UP000821837">
    <property type="component" value="Chromosome 1"/>
</dbReference>
<accession>A0A9D4QH99</accession>
<sequence>MAAEDIDRLCCIFYRVQIGELHCVDDQKFPWLAPIRGLSLSPAVDSIRCSLKAIQGQAKLGGLLTAYRTKTTYFIAGKKKPRPRFISQAYISFSARVGHVRRCLSSGPVERRRYTTLDDVRQKITPSFAS</sequence>
<comment type="caution">
    <text evidence="1">The sequence shown here is derived from an EMBL/GenBank/DDBJ whole genome shotgun (WGS) entry which is preliminary data.</text>
</comment>